<evidence type="ECO:0008006" key="3">
    <source>
        <dbReference type="Google" id="ProtNLM"/>
    </source>
</evidence>
<accession>A0A6I6MIS7</accession>
<sequence length="381" mass="41764">MSIVTMRANLTDSDIRTLIKGVTEEDRAQAAHKICRCIEDAELSPEERAHAEGVINIMAQDAAVLVRRALAVALKNSPKLPREIANKLARDVETIALPVILNSPALTDADLVEIVRTCPPTKQVAVASRETLSTTVTGAIAAHAAPEAVWRAIANDNANFDEAGLDLTLERFAGVSSITKAMVHRNELPLAITEKLVSLVAGEVFDHLVNTHELPPQIAIDLAMGARERVTIDIVEQAGRQKDIGRFVQQLNLNGRLNPSLLMRGLCLGQIEFVEHAMAELAGLPHQRIWLLIHDGGPLGLKAAFERAGLPPRLFPSFRAAIEVYHSIEREVVATDRITFRKRMLERTLTLFQSVPKDDLDYLLEKLDATGLQNDKVAALV</sequence>
<dbReference type="AlphaFoldDB" id="A0A6I6MIS7"/>
<dbReference type="InterPro" id="IPR014598">
    <property type="entry name" value="UCP035865"/>
</dbReference>
<name>A0A6I6MIS7_9CAUL</name>
<gene>
    <name evidence="1" type="ORF">DSM104635_01816</name>
</gene>
<keyword evidence="2" id="KW-1185">Reference proteome</keyword>
<dbReference type="EMBL" id="CP047045">
    <property type="protein sequence ID" value="QGZ94980.1"/>
    <property type="molecule type" value="Genomic_DNA"/>
</dbReference>
<dbReference type="Proteomes" id="UP000431269">
    <property type="component" value="Chromosome"/>
</dbReference>
<dbReference type="KEGG" id="tsv:DSM104635_01816"/>
<evidence type="ECO:0000313" key="1">
    <source>
        <dbReference type="EMBL" id="QGZ94980.1"/>
    </source>
</evidence>
<dbReference type="PIRSF" id="PIRSF035865">
    <property type="entry name" value="UCP035865"/>
    <property type="match status" value="1"/>
</dbReference>
<dbReference type="Pfam" id="PF10098">
    <property type="entry name" value="DUF2336"/>
    <property type="match status" value="1"/>
</dbReference>
<evidence type="ECO:0000313" key="2">
    <source>
        <dbReference type="Proteomes" id="UP000431269"/>
    </source>
</evidence>
<dbReference type="RefSeq" id="WP_158765875.1">
    <property type="nucleotide sequence ID" value="NZ_CP047045.1"/>
</dbReference>
<proteinExistence type="predicted"/>
<protein>
    <recommendedName>
        <fullName evidence="3">DUF2336 domain-containing protein</fullName>
    </recommendedName>
</protein>
<organism evidence="1 2">
    <name type="scientific">Terricaulis silvestris</name>
    <dbReference type="NCBI Taxonomy" id="2686094"/>
    <lineage>
        <taxon>Bacteria</taxon>
        <taxon>Pseudomonadati</taxon>
        <taxon>Pseudomonadota</taxon>
        <taxon>Alphaproteobacteria</taxon>
        <taxon>Caulobacterales</taxon>
        <taxon>Caulobacteraceae</taxon>
        <taxon>Terricaulis</taxon>
    </lineage>
</organism>
<reference evidence="2" key="1">
    <citation type="submission" date="2019-12" db="EMBL/GenBank/DDBJ databases">
        <title>Complete genome of Terracaulis silvestris 0127_4.</title>
        <authorList>
            <person name="Vieira S."/>
            <person name="Riedel T."/>
            <person name="Sproer C."/>
            <person name="Pascual J."/>
            <person name="Boedeker C."/>
            <person name="Overmann J."/>
        </authorList>
    </citation>
    <scope>NUCLEOTIDE SEQUENCE [LARGE SCALE GENOMIC DNA]</scope>
    <source>
        <strain evidence="2">0127_4</strain>
    </source>
</reference>
<dbReference type="InterPro" id="IPR019285">
    <property type="entry name" value="DUF2336"/>
</dbReference>